<evidence type="ECO:0000313" key="4">
    <source>
        <dbReference type="EMBL" id="MFI6501502.1"/>
    </source>
</evidence>
<dbReference type="Gene3D" id="3.30.750.24">
    <property type="entry name" value="STAS domain"/>
    <property type="match status" value="1"/>
</dbReference>
<name>A0ABW7Z002_9ACTN</name>
<dbReference type="SUPFAM" id="SSF52091">
    <property type="entry name" value="SpoIIaa-like"/>
    <property type="match status" value="1"/>
</dbReference>
<keyword evidence="5" id="KW-1185">Reference proteome</keyword>
<dbReference type="PANTHER" id="PTHR33495:SF2">
    <property type="entry name" value="ANTI-SIGMA FACTOR ANTAGONIST TM_1081-RELATED"/>
    <property type="match status" value="1"/>
</dbReference>
<dbReference type="InterPro" id="IPR002645">
    <property type="entry name" value="STAS_dom"/>
</dbReference>
<comment type="caution">
    <text evidence="4">The sequence shown here is derived from an EMBL/GenBank/DDBJ whole genome shotgun (WGS) entry which is preliminary data.</text>
</comment>
<dbReference type="PANTHER" id="PTHR33495">
    <property type="entry name" value="ANTI-SIGMA FACTOR ANTAGONIST TM_1081-RELATED-RELATED"/>
    <property type="match status" value="1"/>
</dbReference>
<evidence type="ECO:0000313" key="5">
    <source>
        <dbReference type="Proteomes" id="UP001612741"/>
    </source>
</evidence>
<accession>A0ABW7Z002</accession>
<evidence type="ECO:0000256" key="2">
    <source>
        <dbReference type="RuleBase" id="RU003749"/>
    </source>
</evidence>
<evidence type="ECO:0000256" key="1">
    <source>
        <dbReference type="ARBA" id="ARBA00009013"/>
    </source>
</evidence>
<dbReference type="InterPro" id="IPR036513">
    <property type="entry name" value="STAS_dom_sf"/>
</dbReference>
<dbReference type="NCBIfam" id="TIGR00377">
    <property type="entry name" value="ant_ant_sig"/>
    <property type="match status" value="1"/>
</dbReference>
<feature type="domain" description="STAS" evidence="3">
    <location>
        <begin position="1"/>
        <end position="114"/>
    </location>
</feature>
<dbReference type="InterPro" id="IPR003658">
    <property type="entry name" value="Anti-sigma_ant"/>
</dbReference>
<organism evidence="4 5">
    <name type="scientific">Nonomuraea typhae</name>
    <dbReference type="NCBI Taxonomy" id="2603600"/>
    <lineage>
        <taxon>Bacteria</taxon>
        <taxon>Bacillati</taxon>
        <taxon>Actinomycetota</taxon>
        <taxon>Actinomycetes</taxon>
        <taxon>Streptosporangiales</taxon>
        <taxon>Streptosporangiaceae</taxon>
        <taxon>Nonomuraea</taxon>
    </lineage>
</organism>
<dbReference type="CDD" id="cd07043">
    <property type="entry name" value="STAS_anti-anti-sigma_factors"/>
    <property type="match status" value="1"/>
</dbReference>
<comment type="similarity">
    <text evidence="1 2">Belongs to the anti-sigma-factor antagonist family.</text>
</comment>
<reference evidence="4 5" key="1">
    <citation type="submission" date="2024-10" db="EMBL/GenBank/DDBJ databases">
        <title>The Natural Products Discovery Center: Release of the First 8490 Sequenced Strains for Exploring Actinobacteria Biosynthetic Diversity.</title>
        <authorList>
            <person name="Kalkreuter E."/>
            <person name="Kautsar S.A."/>
            <person name="Yang D."/>
            <person name="Bader C.D."/>
            <person name="Teijaro C.N."/>
            <person name="Fluegel L."/>
            <person name="Davis C.M."/>
            <person name="Simpson J.R."/>
            <person name="Lauterbach L."/>
            <person name="Steele A.D."/>
            <person name="Gui C."/>
            <person name="Meng S."/>
            <person name="Li G."/>
            <person name="Viehrig K."/>
            <person name="Ye F."/>
            <person name="Su P."/>
            <person name="Kiefer A.F."/>
            <person name="Nichols A."/>
            <person name="Cepeda A.J."/>
            <person name="Yan W."/>
            <person name="Fan B."/>
            <person name="Jiang Y."/>
            <person name="Adhikari A."/>
            <person name="Zheng C.-J."/>
            <person name="Schuster L."/>
            <person name="Cowan T.M."/>
            <person name="Smanski M.J."/>
            <person name="Chevrette M.G."/>
            <person name="De Carvalho L.P.S."/>
            <person name="Shen B."/>
        </authorList>
    </citation>
    <scope>NUCLEOTIDE SEQUENCE [LARGE SCALE GENOMIC DNA]</scope>
    <source>
        <strain evidence="4 5">NPDC050545</strain>
    </source>
</reference>
<proteinExistence type="inferred from homology"/>
<protein>
    <recommendedName>
        <fullName evidence="2">Anti-sigma factor antagonist</fullName>
    </recommendedName>
</protein>
<dbReference type="Pfam" id="PF01740">
    <property type="entry name" value="STAS"/>
    <property type="match status" value="1"/>
</dbReference>
<gene>
    <name evidence="4" type="ORF">ACIBG2_29265</name>
</gene>
<dbReference type="Proteomes" id="UP001612741">
    <property type="component" value="Unassembled WGS sequence"/>
</dbReference>
<dbReference type="EMBL" id="JBITGY010000008">
    <property type="protein sequence ID" value="MFI6501502.1"/>
    <property type="molecule type" value="Genomic_DNA"/>
</dbReference>
<dbReference type="RefSeq" id="WP_397086140.1">
    <property type="nucleotide sequence ID" value="NZ_JBITGY010000008.1"/>
</dbReference>
<sequence>MEVRSWSEDRCTVVQVRGELDVSSAPRLNAALEQVWSGTAPPHVVIDLTGVPFCDSVGLGELVAAHNRARQASGRLVLVLEPGMITHLLTITNLDRHFETSPSVDAARAALTAAA</sequence>
<evidence type="ECO:0000259" key="3">
    <source>
        <dbReference type="PROSITE" id="PS50801"/>
    </source>
</evidence>
<dbReference type="PROSITE" id="PS50801">
    <property type="entry name" value="STAS"/>
    <property type="match status" value="1"/>
</dbReference>